<gene>
    <name evidence="1" type="ORF">SDC9_89313</name>
</gene>
<organism evidence="1">
    <name type="scientific">bioreactor metagenome</name>
    <dbReference type="NCBI Taxonomy" id="1076179"/>
    <lineage>
        <taxon>unclassified sequences</taxon>
        <taxon>metagenomes</taxon>
        <taxon>ecological metagenomes</taxon>
    </lineage>
</organism>
<dbReference type="AlphaFoldDB" id="A0A644ZPG0"/>
<name>A0A644ZPG0_9ZZZZ</name>
<evidence type="ECO:0000313" key="1">
    <source>
        <dbReference type="EMBL" id="MPM42646.1"/>
    </source>
</evidence>
<protein>
    <submittedName>
        <fullName evidence="1">Uncharacterized protein</fullName>
    </submittedName>
</protein>
<proteinExistence type="predicted"/>
<sequence>MTLGKIERAKASHLRLIILTPHQHNLRRHHAVGANALMEVCAPVQLQKRFQLLLFPVQRPRLAPKHE</sequence>
<dbReference type="EMBL" id="VSSQ01009805">
    <property type="protein sequence ID" value="MPM42646.1"/>
    <property type="molecule type" value="Genomic_DNA"/>
</dbReference>
<accession>A0A644ZPG0</accession>
<reference evidence="1" key="1">
    <citation type="submission" date="2019-08" db="EMBL/GenBank/DDBJ databases">
        <authorList>
            <person name="Kucharzyk K."/>
            <person name="Murdoch R.W."/>
            <person name="Higgins S."/>
            <person name="Loffler F."/>
        </authorList>
    </citation>
    <scope>NUCLEOTIDE SEQUENCE</scope>
</reference>
<comment type="caution">
    <text evidence="1">The sequence shown here is derived from an EMBL/GenBank/DDBJ whole genome shotgun (WGS) entry which is preliminary data.</text>
</comment>